<reference evidence="1" key="1">
    <citation type="submission" date="2022-08" db="EMBL/GenBank/DDBJ databases">
        <title>Genome Sequence of Pycnoporus sanguineus.</title>
        <authorList>
            <person name="Buettner E."/>
        </authorList>
    </citation>
    <scope>NUCLEOTIDE SEQUENCE</scope>
    <source>
        <strain evidence="1">CG-C14</strain>
    </source>
</reference>
<gene>
    <name evidence="1" type="ORF">NUW54_g1089</name>
</gene>
<evidence type="ECO:0000313" key="2">
    <source>
        <dbReference type="Proteomes" id="UP001144978"/>
    </source>
</evidence>
<dbReference type="EMBL" id="JANSHE010000167">
    <property type="protein sequence ID" value="KAJ3015276.1"/>
    <property type="molecule type" value="Genomic_DNA"/>
</dbReference>
<name>A0ACC1QB47_9APHY</name>
<proteinExistence type="predicted"/>
<keyword evidence="2" id="KW-1185">Reference proteome</keyword>
<accession>A0ACC1QB47</accession>
<evidence type="ECO:0000313" key="1">
    <source>
        <dbReference type="EMBL" id="KAJ3015276.1"/>
    </source>
</evidence>
<comment type="caution">
    <text evidence="1">The sequence shown here is derived from an EMBL/GenBank/DDBJ whole genome shotgun (WGS) entry which is preliminary data.</text>
</comment>
<organism evidence="1 2">
    <name type="scientific">Trametes sanguinea</name>
    <dbReference type="NCBI Taxonomy" id="158606"/>
    <lineage>
        <taxon>Eukaryota</taxon>
        <taxon>Fungi</taxon>
        <taxon>Dikarya</taxon>
        <taxon>Basidiomycota</taxon>
        <taxon>Agaricomycotina</taxon>
        <taxon>Agaricomycetes</taxon>
        <taxon>Polyporales</taxon>
        <taxon>Polyporaceae</taxon>
        <taxon>Trametes</taxon>
    </lineage>
</organism>
<sequence length="720" mass="80397">MDAASPTSLTIQSVWTDSSVIPVYCAALSAIHLSVSAIWRRVLYKPVDETNSQDQSDSPQVPYWRRRIHSIGNVTISYLRLLQFLAVFALFLLSLAELFDHEYLGRRQHARDPLLVIDIAHCVIYGYVTLLSTCALMGSARLNRVAFVHASLILAATWGFYMYRDVWPLATLDRSPADAAEGPILWAKLSLLSLGGVVIPLFSPRKYTPVDPQAPLPVSSEQTASIFSLLLYTYLELFIWRARRLSHITYDMLPPLPDYDHLKNLVGRSFPMLDPMQTKSQRHLGLLFIRVFWFELCNLAAMAITAVVGAFAAPVSINQLLQYLESGRTDAPIKPWFWIALFGFGRLFKDVSDEWFMYYTTRLSVRTQAIITELVFEHALRIRVKADTPESSDIAESNSTTAVVTPDNASQLCTEGTRDGSSIDGENESGEASHSVTVSSSTAVPPASNAWKGKATSTPTDKSTAGTDAQGLAASDTAKSGIDHKKDPGKHLVGRINNLVSSDLSNLENVGMWAIFLSIESPFQITLCIIFLYQILGWSALVGLATMLITLPLPGWITQQIQGAHREKMRRTDSRVQTVTETMNVIRMIKLFGWEPRIAAQLDKKREEELISVRQSKLLTLFINSCKYPSNILPILIMLSTFFTYTVIMKEELTASRVFSSMAVFEMLRLDLHSTFSVIPQLIQGKSSRVVSLQPLPVVNRALQPKYPWNAYLTFCGTPN</sequence>
<protein>
    <submittedName>
        <fullName evidence="1">Uncharacterized protein</fullName>
    </submittedName>
</protein>
<dbReference type="Proteomes" id="UP001144978">
    <property type="component" value="Unassembled WGS sequence"/>
</dbReference>